<dbReference type="RefSeq" id="WP_223099410.1">
    <property type="nucleotide sequence ID" value="NZ_CP061913.1"/>
</dbReference>
<evidence type="ECO:0000313" key="2">
    <source>
        <dbReference type="Proteomes" id="UP001589608"/>
    </source>
</evidence>
<accession>A0ABV5M4D2</accession>
<dbReference type="EMBL" id="JBHMCA010000023">
    <property type="protein sequence ID" value="MFB9443720.1"/>
    <property type="molecule type" value="Genomic_DNA"/>
</dbReference>
<keyword evidence="2" id="KW-1185">Reference proteome</keyword>
<evidence type="ECO:0008006" key="3">
    <source>
        <dbReference type="Google" id="ProtNLM"/>
    </source>
</evidence>
<organism evidence="1 2">
    <name type="scientific">Dactylosporangium vinaceum</name>
    <dbReference type="NCBI Taxonomy" id="53362"/>
    <lineage>
        <taxon>Bacteria</taxon>
        <taxon>Bacillati</taxon>
        <taxon>Actinomycetota</taxon>
        <taxon>Actinomycetes</taxon>
        <taxon>Micromonosporales</taxon>
        <taxon>Micromonosporaceae</taxon>
        <taxon>Dactylosporangium</taxon>
    </lineage>
</organism>
<sequence>MRFRLAAALARPRRYAALAVASALALAVASALGLAVALASVIAVPWFGAV</sequence>
<comment type="caution">
    <text evidence="1">The sequence shown here is derived from an EMBL/GenBank/DDBJ whole genome shotgun (WGS) entry which is preliminary data.</text>
</comment>
<proteinExistence type="predicted"/>
<protein>
    <recommendedName>
        <fullName evidence="3">Thiol reductant ABC exporter subunit CydC</fullName>
    </recommendedName>
</protein>
<reference evidence="1 2" key="1">
    <citation type="submission" date="2024-09" db="EMBL/GenBank/DDBJ databases">
        <authorList>
            <person name="Sun Q."/>
            <person name="Mori K."/>
        </authorList>
    </citation>
    <scope>NUCLEOTIDE SEQUENCE [LARGE SCALE GENOMIC DNA]</scope>
    <source>
        <strain evidence="1 2">JCM 3307</strain>
    </source>
</reference>
<dbReference type="Proteomes" id="UP001589608">
    <property type="component" value="Unassembled WGS sequence"/>
</dbReference>
<evidence type="ECO:0000313" key="1">
    <source>
        <dbReference type="EMBL" id="MFB9443720.1"/>
    </source>
</evidence>
<name>A0ABV5M4D2_9ACTN</name>
<gene>
    <name evidence="1" type="ORF">ACFFTR_11555</name>
</gene>